<keyword evidence="3" id="KW-1185">Reference proteome</keyword>
<dbReference type="InterPro" id="IPR033456">
    <property type="entry name" value="DUF5132"/>
</dbReference>
<feature type="region of interest" description="Disordered" evidence="1">
    <location>
        <begin position="68"/>
        <end position="99"/>
    </location>
</feature>
<evidence type="ECO:0000313" key="2">
    <source>
        <dbReference type="EMBL" id="QBQ55904.1"/>
    </source>
</evidence>
<protein>
    <submittedName>
        <fullName evidence="2">DUF5132 domain-containing protein</fullName>
    </submittedName>
</protein>
<dbReference type="RefSeq" id="WP_134359159.1">
    <property type="nucleotide sequence ID" value="NZ_CP038033.1"/>
</dbReference>
<dbReference type="AlphaFoldDB" id="A0A4P7C2Y7"/>
<name>A0A4P7C2Y7_9GAMM</name>
<gene>
    <name evidence="2" type="ORF">E3U44_16325</name>
</gene>
<dbReference type="OrthoDB" id="8420303at2"/>
<sequence length="99" mass="10232">MASLSGTGKGLEIGIGTLILAPAVAAVVRPVAKAAIKAGMVVYERGREAVTEMGEVVEDLVAEAKTELEEERSMVVGEAAEAEEESTSGKETPLESNSQ</sequence>
<dbReference type="Pfam" id="PF17195">
    <property type="entry name" value="DUF5132"/>
    <property type="match status" value="1"/>
</dbReference>
<proteinExistence type="predicted"/>
<organism evidence="2 3">
    <name type="scientific">Nitrosococcus wardiae</name>
    <dbReference type="NCBI Taxonomy" id="1814290"/>
    <lineage>
        <taxon>Bacteria</taxon>
        <taxon>Pseudomonadati</taxon>
        <taxon>Pseudomonadota</taxon>
        <taxon>Gammaproteobacteria</taxon>
        <taxon>Chromatiales</taxon>
        <taxon>Chromatiaceae</taxon>
        <taxon>Nitrosococcus</taxon>
    </lineage>
</organism>
<dbReference type="EMBL" id="CP038033">
    <property type="protein sequence ID" value="QBQ55904.1"/>
    <property type="molecule type" value="Genomic_DNA"/>
</dbReference>
<evidence type="ECO:0000313" key="3">
    <source>
        <dbReference type="Proteomes" id="UP000294325"/>
    </source>
</evidence>
<reference evidence="2 3" key="1">
    <citation type="submission" date="2019-03" db="EMBL/GenBank/DDBJ databases">
        <title>The genome sequence of Nitrosococcus wardiae strain D1FHST reveals the archetypal metabolic capacity of ammonia-oxidizing Gammaproteobacteria.</title>
        <authorList>
            <person name="Wang L."/>
            <person name="Lim C.K."/>
            <person name="Hanson T.E."/>
            <person name="Dang H."/>
            <person name="Klotz M.G."/>
        </authorList>
    </citation>
    <scope>NUCLEOTIDE SEQUENCE [LARGE SCALE GENOMIC DNA]</scope>
    <source>
        <strain evidence="2 3">D1FHS</strain>
    </source>
</reference>
<accession>A0A4P7C2Y7</accession>
<dbReference type="Proteomes" id="UP000294325">
    <property type="component" value="Chromosome"/>
</dbReference>
<dbReference type="KEGG" id="nwr:E3U44_16325"/>
<evidence type="ECO:0000256" key="1">
    <source>
        <dbReference type="SAM" id="MobiDB-lite"/>
    </source>
</evidence>